<dbReference type="CDD" id="cd00155">
    <property type="entry name" value="RasGEF"/>
    <property type="match status" value="1"/>
</dbReference>
<feature type="domain" description="Ras-GEF" evidence="7">
    <location>
        <begin position="778"/>
        <end position="1012"/>
    </location>
</feature>
<dbReference type="PROSITE" id="PS51450">
    <property type="entry name" value="LRR"/>
    <property type="match status" value="4"/>
</dbReference>
<evidence type="ECO:0000259" key="8">
    <source>
        <dbReference type="PROSITE" id="PS50212"/>
    </source>
</evidence>
<feature type="region of interest" description="Disordered" evidence="6">
    <location>
        <begin position="446"/>
        <end position="481"/>
    </location>
</feature>
<feature type="compositionally biased region" description="Low complexity" evidence="6">
    <location>
        <begin position="1147"/>
        <end position="1182"/>
    </location>
</feature>
<name>F0ZUW1_DICPU</name>
<dbReference type="InterPro" id="IPR000651">
    <property type="entry name" value="Ras-like_Gua-exchang_fac_N"/>
</dbReference>
<keyword evidence="1" id="KW-0433">Leucine-rich repeat</keyword>
<evidence type="ECO:0008006" key="11">
    <source>
        <dbReference type="Google" id="ProtNLM"/>
    </source>
</evidence>
<evidence type="ECO:0000256" key="4">
    <source>
        <dbReference type="ARBA" id="ARBA00023054"/>
    </source>
</evidence>
<dbReference type="GO" id="GO:0005085">
    <property type="term" value="F:guanyl-nucleotide exchange factor activity"/>
    <property type="evidence" value="ECO:0000318"/>
    <property type="project" value="GO_Central"/>
</dbReference>
<accession>F0ZUW1</accession>
<dbReference type="EMBL" id="GL871202">
    <property type="protein sequence ID" value="EGC32264.1"/>
    <property type="molecule type" value="Genomic_DNA"/>
</dbReference>
<dbReference type="InterPro" id="IPR001895">
    <property type="entry name" value="RASGEF_cat_dom"/>
</dbReference>
<dbReference type="SUPFAM" id="SSF48366">
    <property type="entry name" value="Ras GEF"/>
    <property type="match status" value="1"/>
</dbReference>
<reference evidence="10" key="1">
    <citation type="journal article" date="2011" name="Genome Biol.">
        <title>Comparative genomics of the social amoebae Dictyostelium discoideum and Dictyostelium purpureum.</title>
        <authorList>
            <consortium name="US DOE Joint Genome Institute (JGI-PGF)"/>
            <person name="Sucgang R."/>
            <person name="Kuo A."/>
            <person name="Tian X."/>
            <person name="Salerno W."/>
            <person name="Parikh A."/>
            <person name="Feasley C.L."/>
            <person name="Dalin E."/>
            <person name="Tu H."/>
            <person name="Huang E."/>
            <person name="Barry K."/>
            <person name="Lindquist E."/>
            <person name="Shapiro H."/>
            <person name="Bruce D."/>
            <person name="Schmutz J."/>
            <person name="Salamov A."/>
            <person name="Fey P."/>
            <person name="Gaudet P."/>
            <person name="Anjard C."/>
            <person name="Babu M.M."/>
            <person name="Basu S."/>
            <person name="Bushmanova Y."/>
            <person name="van der Wel H."/>
            <person name="Katoh-Kurasawa M."/>
            <person name="Dinh C."/>
            <person name="Coutinho P.M."/>
            <person name="Saito T."/>
            <person name="Elias M."/>
            <person name="Schaap P."/>
            <person name="Kay R.R."/>
            <person name="Henrissat B."/>
            <person name="Eichinger L."/>
            <person name="Rivero F."/>
            <person name="Putnam N.H."/>
            <person name="West C.M."/>
            <person name="Loomis W.F."/>
            <person name="Chisholm R.L."/>
            <person name="Shaulsky G."/>
            <person name="Strassmann J.E."/>
            <person name="Queller D.C."/>
            <person name="Kuspa A."/>
            <person name="Grigoriev I.V."/>
        </authorList>
    </citation>
    <scope>NUCLEOTIDE SEQUENCE [LARGE SCALE GENOMIC DNA]</scope>
    <source>
        <strain evidence="10">QSDP1</strain>
    </source>
</reference>
<feature type="domain" description="N-terminal Ras-GEF" evidence="8">
    <location>
        <begin position="609"/>
        <end position="740"/>
    </location>
</feature>
<evidence type="ECO:0000259" key="7">
    <source>
        <dbReference type="PROSITE" id="PS50009"/>
    </source>
</evidence>
<keyword evidence="4" id="KW-0175">Coiled coil</keyword>
<dbReference type="InterPro" id="IPR008937">
    <property type="entry name" value="Ras-like_GEF"/>
</dbReference>
<dbReference type="SMART" id="SM00364">
    <property type="entry name" value="LRR_BAC"/>
    <property type="match status" value="5"/>
</dbReference>
<dbReference type="InParanoid" id="F0ZUW1"/>
<dbReference type="Gene3D" id="1.10.840.10">
    <property type="entry name" value="Ras guanine-nucleotide exchange factors catalytic domain"/>
    <property type="match status" value="1"/>
</dbReference>
<keyword evidence="10" id="KW-1185">Reference proteome</keyword>
<feature type="region of interest" description="Disordered" evidence="6">
    <location>
        <begin position="1228"/>
        <end position="1306"/>
    </location>
</feature>
<feature type="region of interest" description="Disordered" evidence="6">
    <location>
        <begin position="1039"/>
        <end position="1109"/>
    </location>
</feature>
<dbReference type="OrthoDB" id="546434at2759"/>
<dbReference type="PANTHER" id="PTHR23113">
    <property type="entry name" value="GUANINE NUCLEOTIDE EXCHANGE FACTOR"/>
    <property type="match status" value="1"/>
</dbReference>
<dbReference type="Proteomes" id="UP000001064">
    <property type="component" value="Unassembled WGS sequence"/>
</dbReference>
<evidence type="ECO:0000256" key="6">
    <source>
        <dbReference type="SAM" id="MobiDB-lite"/>
    </source>
</evidence>
<evidence type="ECO:0000256" key="5">
    <source>
        <dbReference type="PROSITE-ProRule" id="PRU00168"/>
    </source>
</evidence>
<gene>
    <name evidence="9" type="ORF">DICPUDRAFT_155787</name>
</gene>
<dbReference type="PROSITE" id="PS50212">
    <property type="entry name" value="RASGEF_NTER"/>
    <property type="match status" value="1"/>
</dbReference>
<dbReference type="SMART" id="SM00369">
    <property type="entry name" value="LRR_TYP"/>
    <property type="match status" value="10"/>
</dbReference>
<dbReference type="STRING" id="5786.F0ZUW1"/>
<dbReference type="VEuPathDB" id="AmoebaDB:DICPUDRAFT_155787"/>
<dbReference type="InterPro" id="IPR003591">
    <property type="entry name" value="Leu-rich_rpt_typical-subtyp"/>
</dbReference>
<dbReference type="KEGG" id="dpp:DICPUDRAFT_155787"/>
<keyword evidence="3" id="KW-0677">Repeat</keyword>
<dbReference type="Pfam" id="PF00618">
    <property type="entry name" value="RasGEF_N"/>
    <property type="match status" value="1"/>
</dbReference>
<dbReference type="RefSeq" id="XP_003291201.1">
    <property type="nucleotide sequence ID" value="XM_003291153.1"/>
</dbReference>
<dbReference type="PROSITE" id="PS00720">
    <property type="entry name" value="RASGEF"/>
    <property type="match status" value="1"/>
</dbReference>
<dbReference type="PROSITE" id="PS50009">
    <property type="entry name" value="RASGEF_CAT"/>
    <property type="match status" value="1"/>
</dbReference>
<sequence>MGSKVSKLLEESAKANSKEINLKEHTLKHIPIVLCTNFSYIVKLNLNDNLIKEIPADIYKLRALKILWVNNNRITSIPDEVGLLSELEDFQVDGNNIVRIGRVFFELKKITDLSLSKNHLKEIPTDISDFKTLKSLHLEQNQLTALPGCLSSMSQLRTLNVGQNQIEYIFNDFSNIPSLTALTLFANRLNNLPDNFGRLANLANLNLRSNNLSTLPDSFHQLKSLTTLSLWDNQFEVFPISLCGCSSLTELSFSNNGLVTIPPEIKNLTKLRKLYLQYNQIETIPTEVRYLVNLNHLLLHHNRLTQIPCEISVLSKTLDSINLSGNPLPTKILQSDQQSLMRYLLAELNIRRDVSARLIQRHYRVWKKQFRFRNVVFALIETNKIQKNIVIANQTAKIIQAAIKIQRWYRSRKILNIWYELVSKVCLLLIVNSPTQSLSNIIENNNNNGNNNGGSLTRSASNVNSLTSSPKMISQRKQSQRNFLREHKDIRELEELSNVESDHDSDEEERKLREIKEQKELREINFLGEQFSIGNISSGSLGSLVSAFNGASSTSSVVASATEENTIEKKLEKQKNEKKKHQQKIISGRLGSLYGFEEPDIQDVNIIYQDSIIKAATVPKLIEHLCNIDYTEEGYSRYFFATYQSFIKAVELFQLLCVRYHIEPPMHASALELAQFKKTIKPRIQERVIDLMGYWIQNHLTNFQDDPRLLRNFNQFISNTLMLEKETSARRLIAIFNETKKKHIDNLAELIKLSQNAPKPILPLRTPDGSDFTLLDISSIEIARQMALIDQTLLSKITATELLSKKWSKCTDENQKICPNILTMIGIFNQCSKWVSSEIVGERSSKVRIKKLKFFIKIAQHCYDMQNFNGLMLIISGLSCSSVTRLRGTWGALSSHRREKFDQMERFVNMEGNFKQYRMLLSEINGTPCIPFVGLYLMDLTFIDEGNPSYIGVDLVNFVKKRLEANLILRFLSFKNVPYCFEPVAFIQNMILDSSPMSEKELYDKSVAIEKRHIRKIAKKENREKNKLTTSSVGDLATLATPYSPKDTSKTTSPKLLSVSHDPTIELNERRLKRNDTLNGSSPATFFHQQSHQQSHSSPTLGSATHTTVSNNTISSSMASKDNTFGASLSISPRPKIPILNFSVSTSISRGSSPNSSPRVQQQHAQQTTPPQQITPSSTPTKPYHHVNIEKVKLNNNGAPLSDRSHNKENKISKIELGGQLKNSISNPYISNAGNTNGTTSPTLSSLPTSKKTSNQNTSMSQSSSLSFSSNSQNSSRDSSALNSPRQIQQQNSSGYFGSIPIQPSF</sequence>
<evidence type="ECO:0000313" key="9">
    <source>
        <dbReference type="EMBL" id="EGC32264.1"/>
    </source>
</evidence>
<dbReference type="GO" id="GO:0007265">
    <property type="term" value="P:Ras protein signal transduction"/>
    <property type="evidence" value="ECO:0000318"/>
    <property type="project" value="GO_Central"/>
</dbReference>
<proteinExistence type="predicted"/>
<dbReference type="InterPro" id="IPR019804">
    <property type="entry name" value="Ras_G-nucl-exch_fac_CS"/>
</dbReference>
<dbReference type="Gene3D" id="3.80.10.10">
    <property type="entry name" value="Ribonuclease Inhibitor"/>
    <property type="match status" value="1"/>
</dbReference>
<organism evidence="9 10">
    <name type="scientific">Dictyostelium purpureum</name>
    <name type="common">Slime mold</name>
    <dbReference type="NCBI Taxonomy" id="5786"/>
    <lineage>
        <taxon>Eukaryota</taxon>
        <taxon>Amoebozoa</taxon>
        <taxon>Evosea</taxon>
        <taxon>Eumycetozoa</taxon>
        <taxon>Dictyostelia</taxon>
        <taxon>Dictyosteliales</taxon>
        <taxon>Dictyosteliaceae</taxon>
        <taxon>Dictyostelium</taxon>
    </lineage>
</organism>
<feature type="compositionally biased region" description="Low complexity" evidence="6">
    <location>
        <begin position="1088"/>
        <end position="1098"/>
    </location>
</feature>
<feature type="compositionally biased region" description="Low complexity" evidence="6">
    <location>
        <begin position="1234"/>
        <end position="1284"/>
    </location>
</feature>
<dbReference type="Pfam" id="PF12799">
    <property type="entry name" value="LRR_4"/>
    <property type="match status" value="1"/>
</dbReference>
<dbReference type="InterPro" id="IPR032675">
    <property type="entry name" value="LRR_dom_sf"/>
</dbReference>
<dbReference type="OMA" id="GQNQIEY"/>
<dbReference type="Gene3D" id="1.20.870.10">
    <property type="entry name" value="Son of sevenless (SoS) protein Chain: S domain 1"/>
    <property type="match status" value="1"/>
</dbReference>
<feature type="compositionally biased region" description="Polar residues" evidence="6">
    <location>
        <begin position="1285"/>
        <end position="1306"/>
    </location>
</feature>
<evidence type="ECO:0000313" key="10">
    <source>
        <dbReference type="Proteomes" id="UP000001064"/>
    </source>
</evidence>
<evidence type="ECO:0000256" key="1">
    <source>
        <dbReference type="ARBA" id="ARBA00022614"/>
    </source>
</evidence>
<dbReference type="eggNOG" id="KOG3417">
    <property type="taxonomic scope" value="Eukaryota"/>
</dbReference>
<dbReference type="GeneID" id="10507391"/>
<keyword evidence="2 5" id="KW-0344">Guanine-nucleotide releasing factor</keyword>
<dbReference type="InterPro" id="IPR036964">
    <property type="entry name" value="RASGEF_cat_dom_sf"/>
</dbReference>
<feature type="compositionally biased region" description="Basic and acidic residues" evidence="6">
    <location>
        <begin position="1063"/>
        <end position="1076"/>
    </location>
</feature>
<feature type="compositionally biased region" description="Polar residues" evidence="6">
    <location>
        <begin position="455"/>
        <end position="481"/>
    </location>
</feature>
<dbReference type="Pfam" id="PF13855">
    <property type="entry name" value="LRR_8"/>
    <property type="match status" value="2"/>
</dbReference>
<feature type="region of interest" description="Disordered" evidence="6">
    <location>
        <begin position="1147"/>
        <end position="1184"/>
    </location>
</feature>
<protein>
    <recommendedName>
        <fullName evidence="11">Ras guanine nucleotide exchange factor</fullName>
    </recommendedName>
</protein>
<dbReference type="InterPro" id="IPR001611">
    <property type="entry name" value="Leu-rich_rpt"/>
</dbReference>
<dbReference type="Pfam" id="PF00617">
    <property type="entry name" value="RasGEF"/>
    <property type="match status" value="1"/>
</dbReference>
<dbReference type="PANTHER" id="PTHR23113:SF200">
    <property type="entry name" value="LEUCINE-RICH REPEAT-CONTAINING PROTEIN"/>
    <property type="match status" value="1"/>
</dbReference>
<dbReference type="SMART" id="SM00365">
    <property type="entry name" value="LRR_SD22"/>
    <property type="match status" value="4"/>
</dbReference>
<dbReference type="SMART" id="SM00229">
    <property type="entry name" value="RasGEFN"/>
    <property type="match status" value="1"/>
</dbReference>
<dbReference type="SUPFAM" id="SSF52058">
    <property type="entry name" value="L domain-like"/>
    <property type="match status" value="1"/>
</dbReference>
<dbReference type="SMART" id="SM00147">
    <property type="entry name" value="RasGEF"/>
    <property type="match status" value="1"/>
</dbReference>
<dbReference type="InterPro" id="IPR025875">
    <property type="entry name" value="Leu-rich_rpt_4"/>
</dbReference>
<evidence type="ECO:0000256" key="2">
    <source>
        <dbReference type="ARBA" id="ARBA00022658"/>
    </source>
</evidence>
<feature type="compositionally biased region" description="Polar residues" evidence="6">
    <location>
        <begin position="1099"/>
        <end position="1109"/>
    </location>
</feature>
<evidence type="ECO:0000256" key="3">
    <source>
        <dbReference type="ARBA" id="ARBA00022737"/>
    </source>
</evidence>
<dbReference type="CDD" id="cd06224">
    <property type="entry name" value="REM"/>
    <property type="match status" value="1"/>
</dbReference>
<dbReference type="FunCoup" id="F0ZUW1">
    <property type="interactions" value="464"/>
</dbReference>
<dbReference type="InterPro" id="IPR023578">
    <property type="entry name" value="Ras_GEF_dom_sf"/>
</dbReference>
<dbReference type="GO" id="GO:0005886">
    <property type="term" value="C:plasma membrane"/>
    <property type="evidence" value="ECO:0000318"/>
    <property type="project" value="GO_Central"/>
</dbReference>
<dbReference type="eggNOG" id="KOG0619">
    <property type="taxonomic scope" value="Eukaryota"/>
</dbReference>